<dbReference type="AlphaFoldDB" id="A0A4S4FV55"/>
<dbReference type="RefSeq" id="WP_136424172.1">
    <property type="nucleotide sequence ID" value="NZ_SSSN01000005.1"/>
</dbReference>
<keyword evidence="2" id="KW-1185">Reference proteome</keyword>
<dbReference type="InterPro" id="IPR012545">
    <property type="entry name" value="DUF1697"/>
</dbReference>
<dbReference type="OrthoDB" id="9806494at2"/>
<dbReference type="Gene3D" id="3.30.70.1260">
    <property type="entry name" value="bacterial protein sp0830 like"/>
    <property type="match status" value="1"/>
</dbReference>
<dbReference type="SUPFAM" id="SSF160379">
    <property type="entry name" value="SP0830-like"/>
    <property type="match status" value="1"/>
</dbReference>
<dbReference type="PANTHER" id="PTHR36439:SF1">
    <property type="entry name" value="DUF1697 DOMAIN-CONTAINING PROTEIN"/>
    <property type="match status" value="1"/>
</dbReference>
<accession>A0A4S4FV55</accession>
<dbReference type="PIRSF" id="PIRSF008502">
    <property type="entry name" value="UCP008502"/>
    <property type="match status" value="1"/>
</dbReference>
<evidence type="ECO:0000313" key="2">
    <source>
        <dbReference type="Proteomes" id="UP000307380"/>
    </source>
</evidence>
<protein>
    <submittedName>
        <fullName evidence="1">DUF1697 domain-containing protein</fullName>
    </submittedName>
</protein>
<dbReference type="Gene3D" id="3.30.70.1280">
    <property type="entry name" value="SP0830-like domains"/>
    <property type="match status" value="1"/>
</dbReference>
<dbReference type="EMBL" id="SSSN01000005">
    <property type="protein sequence ID" value="THG34374.1"/>
    <property type="molecule type" value="Genomic_DNA"/>
</dbReference>
<comment type="caution">
    <text evidence="1">The sequence shown here is derived from an EMBL/GenBank/DDBJ whole genome shotgun (WGS) entry which is preliminary data.</text>
</comment>
<proteinExistence type="predicted"/>
<gene>
    <name evidence="1" type="ORF">E6C70_08880</name>
</gene>
<sequence>MTRFIILARGLNVGGKNPVPMARWRASLESMGYTDVVTYIASGNVLLESTESAARVKERVDEGLAAEFGIDDENVKVLVLRRTQLKGVIENKPAGFGEEPTLYHSDAIFLMGIAVADALPAFNPREGVDRVWPGKGVIYSRRLSAERTKSRLSTIVASPLYRSMTIRSWSTTQKLWELARA</sequence>
<reference evidence="1 2" key="1">
    <citation type="submission" date="2019-04" db="EMBL/GenBank/DDBJ databases">
        <authorList>
            <person name="Jiang L."/>
        </authorList>
    </citation>
    <scope>NUCLEOTIDE SEQUENCE [LARGE SCALE GENOMIC DNA]</scope>
    <source>
        <strain evidence="1 2">YIM 131861</strain>
    </source>
</reference>
<organism evidence="1 2">
    <name type="scientific">Orlajensenia flava</name>
    <dbReference type="NCBI Taxonomy" id="2565934"/>
    <lineage>
        <taxon>Bacteria</taxon>
        <taxon>Bacillati</taxon>
        <taxon>Actinomycetota</taxon>
        <taxon>Actinomycetes</taxon>
        <taxon>Micrococcales</taxon>
        <taxon>Microbacteriaceae</taxon>
        <taxon>Orlajensenia</taxon>
    </lineage>
</organism>
<dbReference type="Proteomes" id="UP000307380">
    <property type="component" value="Unassembled WGS sequence"/>
</dbReference>
<name>A0A4S4FV55_9MICO</name>
<evidence type="ECO:0000313" key="1">
    <source>
        <dbReference type="EMBL" id="THG34374.1"/>
    </source>
</evidence>
<dbReference type="PANTHER" id="PTHR36439">
    <property type="entry name" value="BLL4334 PROTEIN"/>
    <property type="match status" value="1"/>
</dbReference>
<dbReference type="Pfam" id="PF08002">
    <property type="entry name" value="DUF1697"/>
    <property type="match status" value="1"/>
</dbReference>